<dbReference type="EMBL" id="CP157743">
    <property type="protein sequence ID" value="XBS20501.1"/>
    <property type="molecule type" value="Genomic_DNA"/>
</dbReference>
<proteinExistence type="predicted"/>
<dbReference type="RefSeq" id="WP_305906718.1">
    <property type="nucleotide sequence ID" value="NZ_CP157743.1"/>
</dbReference>
<keyword evidence="2" id="KW-1185">Reference proteome</keyword>
<reference evidence="1 2" key="1">
    <citation type="journal article" date="2024" name="Microbiology">
        <title>Methylomarinum rosea sp. nov., a novel halophilic methanotrophic bacterium from the hypersaline Lake Elton.</title>
        <authorList>
            <person name="Suleimanov R.Z."/>
            <person name="Oshkin I.Y."/>
            <person name="Danilova O.V."/>
            <person name="Suzina N.E."/>
            <person name="Dedysh S.N."/>
        </authorList>
    </citation>
    <scope>NUCLEOTIDE SEQUENCE [LARGE SCALE GENOMIC DNA]</scope>
    <source>
        <strain evidence="1 2">Ch1-1</strain>
    </source>
</reference>
<gene>
    <name evidence="1" type="ORF">Q9L42_019480</name>
</gene>
<dbReference type="AlphaFoldDB" id="A0AAU7NV19"/>
<sequence>MKKIASKISKRLSKVQASKIIDLSSYRQQKQEAEALFSQIKTTQKNIDNGHDPLHAVYIHAQNLLSVLVDCLQEVPEPALDRFFKVIDEADRDYMPEGPPISPLTKSYFNSWLLFDLVIGLDKETLTTIILDLARQFGLDKQMIETIGIMQDSRMGIYEFIGRQNGHILLKELTKDSIIECICPAGYQGSQPGELWFVRILPPVFDCFDYSLVFTTPYVLSHADKNAWLDYLARTVTGKKTKTTATDVNQLMKYGLSPFYWHEYIFEAYLDARSEVIFLSGLPDIRASRPQATDIQEFLAILPERQ</sequence>
<dbReference type="KEGG" id="mech:Q9L42_019480"/>
<organism evidence="1 2">
    <name type="scientific">Methylomarinum roseum</name>
    <dbReference type="NCBI Taxonomy" id="3067653"/>
    <lineage>
        <taxon>Bacteria</taxon>
        <taxon>Pseudomonadati</taxon>
        <taxon>Pseudomonadota</taxon>
        <taxon>Gammaproteobacteria</taxon>
        <taxon>Methylococcales</taxon>
        <taxon>Methylococcaceae</taxon>
        <taxon>Methylomarinum</taxon>
    </lineage>
</organism>
<evidence type="ECO:0000313" key="2">
    <source>
        <dbReference type="Proteomes" id="UP001225378"/>
    </source>
</evidence>
<evidence type="ECO:0000313" key="1">
    <source>
        <dbReference type="EMBL" id="XBS20501.1"/>
    </source>
</evidence>
<dbReference type="Proteomes" id="UP001225378">
    <property type="component" value="Chromosome"/>
</dbReference>
<name>A0AAU7NV19_9GAMM</name>
<protein>
    <submittedName>
        <fullName evidence="1">Uncharacterized protein</fullName>
    </submittedName>
</protein>
<accession>A0AAU7NV19</accession>